<evidence type="ECO:0000256" key="4">
    <source>
        <dbReference type="ARBA" id="ARBA00023002"/>
    </source>
</evidence>
<dbReference type="GO" id="GO:0071949">
    <property type="term" value="F:FAD binding"/>
    <property type="evidence" value="ECO:0007669"/>
    <property type="project" value="InterPro"/>
</dbReference>
<keyword evidence="4" id="KW-0560">Oxidoreductase</keyword>
<evidence type="ECO:0000256" key="2">
    <source>
        <dbReference type="ARBA" id="ARBA00022630"/>
    </source>
</evidence>
<evidence type="ECO:0000256" key="5">
    <source>
        <dbReference type="ARBA" id="ARBA00023033"/>
    </source>
</evidence>
<dbReference type="GO" id="GO:0004497">
    <property type="term" value="F:monooxygenase activity"/>
    <property type="evidence" value="ECO:0007669"/>
    <property type="project" value="UniProtKB-KW"/>
</dbReference>
<keyword evidence="8" id="KW-1185">Reference proteome</keyword>
<keyword evidence="5" id="KW-0503">Monooxygenase</keyword>
<organism evidence="7 8">
    <name type="scientific">Penicillium canescens</name>
    <dbReference type="NCBI Taxonomy" id="5083"/>
    <lineage>
        <taxon>Eukaryota</taxon>
        <taxon>Fungi</taxon>
        <taxon>Dikarya</taxon>
        <taxon>Ascomycota</taxon>
        <taxon>Pezizomycotina</taxon>
        <taxon>Eurotiomycetes</taxon>
        <taxon>Eurotiomycetidae</taxon>
        <taxon>Eurotiales</taxon>
        <taxon>Aspergillaceae</taxon>
        <taxon>Penicillium</taxon>
    </lineage>
</organism>
<dbReference type="InterPro" id="IPR002938">
    <property type="entry name" value="FAD-bd"/>
</dbReference>
<evidence type="ECO:0000259" key="6">
    <source>
        <dbReference type="Pfam" id="PF01494"/>
    </source>
</evidence>
<dbReference type="InterPro" id="IPR050493">
    <property type="entry name" value="FAD-dep_Monooxygenase_BioMet"/>
</dbReference>
<gene>
    <name evidence="7" type="ORF">N7460_013964</name>
</gene>
<dbReference type="Gene3D" id="3.50.50.60">
    <property type="entry name" value="FAD/NAD(P)-binding domain"/>
    <property type="match status" value="1"/>
</dbReference>
<accession>A0AAD6HZV4</accession>
<dbReference type="PANTHER" id="PTHR13789:SF215">
    <property type="entry name" value="FAD-BINDING DOMAIN-CONTAINING PROTEIN-RELATED"/>
    <property type="match status" value="1"/>
</dbReference>
<dbReference type="SUPFAM" id="SSF51905">
    <property type="entry name" value="FAD/NAD(P)-binding domain"/>
    <property type="match status" value="1"/>
</dbReference>
<name>A0AAD6HZV4_PENCN</name>
<keyword evidence="3" id="KW-0274">FAD</keyword>
<evidence type="ECO:0000313" key="7">
    <source>
        <dbReference type="EMBL" id="KAJ6023569.1"/>
    </source>
</evidence>
<dbReference type="InterPro" id="IPR036188">
    <property type="entry name" value="FAD/NAD-bd_sf"/>
</dbReference>
<dbReference type="Pfam" id="PF01494">
    <property type="entry name" value="FAD_binding_3"/>
    <property type="match status" value="1"/>
</dbReference>
<dbReference type="PANTHER" id="PTHR13789">
    <property type="entry name" value="MONOOXYGENASE"/>
    <property type="match status" value="1"/>
</dbReference>
<proteinExistence type="inferred from homology"/>
<comment type="similarity">
    <text evidence="1">Belongs to the paxM FAD-dependent monooxygenase family.</text>
</comment>
<dbReference type="PRINTS" id="PR00420">
    <property type="entry name" value="RNGMNOXGNASE"/>
</dbReference>
<evidence type="ECO:0000256" key="1">
    <source>
        <dbReference type="ARBA" id="ARBA00007992"/>
    </source>
</evidence>
<dbReference type="EMBL" id="JAQJZL010000016">
    <property type="protein sequence ID" value="KAJ6023569.1"/>
    <property type="molecule type" value="Genomic_DNA"/>
</dbReference>
<comment type="caution">
    <text evidence="7">The sequence shown here is derived from an EMBL/GenBank/DDBJ whole genome shotgun (WGS) entry which is preliminary data.</text>
</comment>
<reference evidence="7" key="1">
    <citation type="journal article" date="2023" name="IMA Fungus">
        <title>Comparative genomic study of the Penicillium genus elucidates a diverse pangenome and 15 lateral gene transfer events.</title>
        <authorList>
            <person name="Petersen C."/>
            <person name="Sorensen T."/>
            <person name="Nielsen M.R."/>
            <person name="Sondergaard T.E."/>
            <person name="Sorensen J.L."/>
            <person name="Fitzpatrick D.A."/>
            <person name="Frisvad J.C."/>
            <person name="Nielsen K.L."/>
        </authorList>
    </citation>
    <scope>NUCLEOTIDE SEQUENCE</scope>
    <source>
        <strain evidence="7">IBT 15450</strain>
    </source>
</reference>
<evidence type="ECO:0000313" key="8">
    <source>
        <dbReference type="Proteomes" id="UP001219568"/>
    </source>
</evidence>
<evidence type="ECO:0000256" key="3">
    <source>
        <dbReference type="ARBA" id="ARBA00022827"/>
    </source>
</evidence>
<dbReference type="SUPFAM" id="SSF54373">
    <property type="entry name" value="FAD-linked reductases, C-terminal domain"/>
    <property type="match status" value="1"/>
</dbReference>
<sequence length="421" mass="46170">MPLKVIVVGAGLGGLGAAIALNRAGHDVQVIEQSGFLNEVGAAIHVAPNASRILREWGCDFTNLEASPCNRLQVWNSAGELLWTPIVTKELQTTLDIHDDWLLTHRVDLHNALRVTAAKEFNGRRVNVRLSSRVESVDAETGVVLLKDGATFSGDLIIGADGIHSRTVSSVTGEEPRKESTGQNCFRFLIPVSKTQDNELAASLLKKTGLDGLHAFTASDRRLVFYPCRQGQLLNVVGIHPARDGVSTKDSSWLDSSNVEHLYETYQDFGPEVREMCRLGEDVKLWSLGTRSPPTKFVKGKLALVGDAAHPTLPHQGQGGAQAFEDGAALGALFPSDTTPEQVSARLELYNKVRYERALTVMMMSKTHDERRAEMLDELRKYVPNAELPKDMFSFTWPSNPAQDAQRLLATEVNVKRAVLG</sequence>
<feature type="domain" description="FAD-binding" evidence="6">
    <location>
        <begin position="4"/>
        <end position="363"/>
    </location>
</feature>
<reference evidence="7" key="2">
    <citation type="submission" date="2023-01" db="EMBL/GenBank/DDBJ databases">
        <authorList>
            <person name="Petersen C."/>
        </authorList>
    </citation>
    <scope>NUCLEOTIDE SEQUENCE</scope>
    <source>
        <strain evidence="7">IBT 15450</strain>
    </source>
</reference>
<dbReference type="AlphaFoldDB" id="A0AAD6HZV4"/>
<dbReference type="Proteomes" id="UP001219568">
    <property type="component" value="Unassembled WGS sequence"/>
</dbReference>
<keyword evidence="2" id="KW-0285">Flavoprotein</keyword>
<protein>
    <recommendedName>
        <fullName evidence="6">FAD-binding domain-containing protein</fullName>
    </recommendedName>
</protein>